<dbReference type="Pfam" id="PF14691">
    <property type="entry name" value="Fer4_20"/>
    <property type="match status" value="1"/>
</dbReference>
<dbReference type="SUPFAM" id="SSF51971">
    <property type="entry name" value="Nucleotide-binding domain"/>
    <property type="match status" value="1"/>
</dbReference>
<protein>
    <submittedName>
        <fullName evidence="3">Glutamate synthase</fullName>
    </submittedName>
</protein>
<dbReference type="SUPFAM" id="SSF46548">
    <property type="entry name" value="alpha-helical ferredoxin"/>
    <property type="match status" value="1"/>
</dbReference>
<dbReference type="GO" id="GO:0016491">
    <property type="term" value="F:oxidoreductase activity"/>
    <property type="evidence" value="ECO:0007669"/>
    <property type="project" value="InterPro"/>
</dbReference>
<accession>A0A538U4D6</accession>
<dbReference type="Proteomes" id="UP000319771">
    <property type="component" value="Unassembled WGS sequence"/>
</dbReference>
<dbReference type="AlphaFoldDB" id="A0A538U4D6"/>
<dbReference type="InterPro" id="IPR036188">
    <property type="entry name" value="FAD/NAD-bd_sf"/>
</dbReference>
<feature type="domain" description="FAD/NAD(P)-binding" evidence="1">
    <location>
        <begin position="143"/>
        <end position="421"/>
    </location>
</feature>
<dbReference type="GO" id="GO:0051536">
    <property type="term" value="F:iron-sulfur cluster binding"/>
    <property type="evidence" value="ECO:0007669"/>
    <property type="project" value="InterPro"/>
</dbReference>
<dbReference type="InterPro" id="IPR023753">
    <property type="entry name" value="FAD/NAD-binding_dom"/>
</dbReference>
<evidence type="ECO:0000313" key="3">
    <source>
        <dbReference type="EMBL" id="TMQ70743.1"/>
    </source>
</evidence>
<dbReference type="PANTHER" id="PTHR42783:SF3">
    <property type="entry name" value="GLUTAMATE SYNTHASE [NADPH] SMALL CHAIN-RELATED"/>
    <property type="match status" value="1"/>
</dbReference>
<dbReference type="Gene3D" id="1.10.1060.10">
    <property type="entry name" value="Alpha-helical ferredoxin"/>
    <property type="match status" value="1"/>
</dbReference>
<organism evidence="3 4">
    <name type="scientific">Eiseniibacteriota bacterium</name>
    <dbReference type="NCBI Taxonomy" id="2212470"/>
    <lineage>
        <taxon>Bacteria</taxon>
        <taxon>Candidatus Eiseniibacteriota</taxon>
    </lineage>
</organism>
<dbReference type="Pfam" id="PF07992">
    <property type="entry name" value="Pyr_redox_2"/>
    <property type="match status" value="1"/>
</dbReference>
<dbReference type="InterPro" id="IPR009051">
    <property type="entry name" value="Helical_ferredxn"/>
</dbReference>
<evidence type="ECO:0000313" key="4">
    <source>
        <dbReference type="Proteomes" id="UP000319771"/>
    </source>
</evidence>
<gene>
    <name evidence="3" type="ORF">E6K81_11900</name>
</gene>
<dbReference type="PANTHER" id="PTHR42783">
    <property type="entry name" value="GLUTAMATE SYNTHASE [NADPH] SMALL CHAIN"/>
    <property type="match status" value="1"/>
</dbReference>
<evidence type="ECO:0000259" key="1">
    <source>
        <dbReference type="Pfam" id="PF07992"/>
    </source>
</evidence>
<name>A0A538U4D6_UNCEI</name>
<dbReference type="EMBL" id="VBPB01000207">
    <property type="protein sequence ID" value="TMQ70743.1"/>
    <property type="molecule type" value="Genomic_DNA"/>
</dbReference>
<dbReference type="Gene3D" id="3.50.50.60">
    <property type="entry name" value="FAD/NAD(P)-binding domain"/>
    <property type="match status" value="2"/>
</dbReference>
<evidence type="ECO:0000259" key="2">
    <source>
        <dbReference type="Pfam" id="PF14691"/>
    </source>
</evidence>
<feature type="domain" description="Dihydroprymidine dehydrogenase" evidence="2">
    <location>
        <begin position="22"/>
        <end position="126"/>
    </location>
</feature>
<dbReference type="InterPro" id="IPR028261">
    <property type="entry name" value="DPD_II"/>
</dbReference>
<comment type="caution">
    <text evidence="3">The sequence shown here is derived from an EMBL/GenBank/DDBJ whole genome shotgun (WGS) entry which is preliminary data.</text>
</comment>
<reference evidence="3 4" key="1">
    <citation type="journal article" date="2019" name="Nat. Microbiol.">
        <title>Mediterranean grassland soil C-N compound turnover is dependent on rainfall and depth, and is mediated by genomically divergent microorganisms.</title>
        <authorList>
            <person name="Diamond S."/>
            <person name="Andeer P.F."/>
            <person name="Li Z."/>
            <person name="Crits-Christoph A."/>
            <person name="Burstein D."/>
            <person name="Anantharaman K."/>
            <person name="Lane K.R."/>
            <person name="Thomas B.C."/>
            <person name="Pan C."/>
            <person name="Northen T.R."/>
            <person name="Banfield J.F."/>
        </authorList>
    </citation>
    <scope>NUCLEOTIDE SEQUENCE [LARGE SCALE GENOMIC DNA]</scope>
    <source>
        <strain evidence="3">WS_11</strain>
    </source>
</reference>
<dbReference type="PRINTS" id="PR00419">
    <property type="entry name" value="ADXRDTASE"/>
</dbReference>
<proteinExistence type="predicted"/>
<sequence length="447" mass="46253">MNEPNAAAGAIAPDRLEGRIADAKPTYGDGEAAGEANRCLYCHDAPCVTACPTGIDIPGFIRKIATGNVRGSARTILSANLLGYSCARVCPVEVLCVGACVYNDWHRYPPIAIGRLQRYAVETTLNTGRAATLFTKAPATGKRVACVGAGPASLALAGYLSLEGVAVTVLEKRALAGGLNTTGVAPYKMHVEGALAEVEFIRSLGVTIRTGVEVGRDVQAADLLRDHDAVFIGVGLGADGTLGIPGESGAGVMGATAWIERLKLEPGYALTGVQRALVVGGGNTAIDAARELARLGIADVAMVYRRTAAEMPGYAHEMDLARREGVRLVERAVPKEFARDAGGRLTALRLADGRELPADLVIVGIGQTKLRELATQFLGVALDAKGFIVVEPATGRTGNPKVFAGGDALGGELVVTAVQEAKRAARGICAALGVRVRPDAAMMAGHA</sequence>